<evidence type="ECO:0000313" key="3">
    <source>
        <dbReference type="EMBL" id="KAK9816503.1"/>
    </source>
</evidence>
<dbReference type="InterPro" id="IPR027417">
    <property type="entry name" value="P-loop_NTPase"/>
</dbReference>
<keyword evidence="4" id="KW-1185">Reference proteome</keyword>
<feature type="region of interest" description="Disordered" evidence="1">
    <location>
        <begin position="807"/>
        <end position="828"/>
    </location>
</feature>
<evidence type="ECO:0000313" key="4">
    <source>
        <dbReference type="Proteomes" id="UP001489004"/>
    </source>
</evidence>
<dbReference type="InterPro" id="IPR036397">
    <property type="entry name" value="RNaseH_sf"/>
</dbReference>
<dbReference type="Gene3D" id="3.40.50.300">
    <property type="entry name" value="P-loop containing nucleotide triphosphate hydrolases"/>
    <property type="match status" value="1"/>
</dbReference>
<dbReference type="AlphaFoldDB" id="A0AAW1Q735"/>
<dbReference type="SUPFAM" id="SSF52540">
    <property type="entry name" value="P-loop containing nucleoside triphosphate hydrolases"/>
    <property type="match status" value="1"/>
</dbReference>
<name>A0AAW1Q735_9CHLO</name>
<comment type="caution">
    <text evidence="3">The sequence shown here is derived from an EMBL/GenBank/DDBJ whole genome shotgun (WGS) entry which is preliminary data.</text>
</comment>
<accession>A0AAW1Q735</accession>
<dbReference type="InterPro" id="IPR001584">
    <property type="entry name" value="Integrase_cat-core"/>
</dbReference>
<protein>
    <recommendedName>
        <fullName evidence="2">Integrase catalytic domain-containing protein</fullName>
    </recommendedName>
</protein>
<organism evidence="3 4">
    <name type="scientific">[Myrmecia] bisecta</name>
    <dbReference type="NCBI Taxonomy" id="41462"/>
    <lineage>
        <taxon>Eukaryota</taxon>
        <taxon>Viridiplantae</taxon>
        <taxon>Chlorophyta</taxon>
        <taxon>core chlorophytes</taxon>
        <taxon>Trebouxiophyceae</taxon>
        <taxon>Trebouxiales</taxon>
        <taxon>Trebouxiaceae</taxon>
        <taxon>Myrmecia</taxon>
    </lineage>
</organism>
<dbReference type="EMBL" id="JALJOR010000005">
    <property type="protein sequence ID" value="KAK9816503.1"/>
    <property type="molecule type" value="Genomic_DNA"/>
</dbReference>
<sequence>MLGRHTNTSGTAEVFTTLLEAASGAVVGDKVASIPTEDGTLFLLHKRETTPLVDGFLPHKLFILDESAHQMEQHRQLMVPSAMKTDGWMHEDNEDAVHHMVLKNKDVFVDPACSAFANIGRFKVAGEPDKLPRKQFEWLRNELVMQQTVERDVTVLDIPDFFGETKEERERWIEPYMAAMDQQNYVCLLADFPQAGKSFLCKEYAKRRGRKVLFITPNNALGDKLEVEGYPYRTQHKFHGRDFRGKKVRDTDWSEYDMFVFEEVYQVPIFFLNLVSDFKDAAGDDVKIFSNGDPLQNPPIEELNNLGDDRVRFYTRIVQGIFPVDIRLKINKTISQREQADLARLKEELFSGDYKPFEILANWFEETSLAALTKEQIVITLENNTMCHVNNAIMDGNLTPRLGQRWRCRTNCKGQQGEWAVVNLTYYIAKMSGSKPGDFVYLKTKGPTGYVVKELDVTVESLLKNFQPPYAITCHGLQGDSVDNDVVLADAGHPYMTAAHMWTSLTRKRGSLKNIRWLPADSDAKKLLKRAAVSAVSSVRAADRAKDIDVDSLEDYVDEAWFNKTIRRLNYRCPGGCNKSFGYSADNIATIHRMDNAGEGMGAAEIIHAAYTNPETGFRGREALYQVLKGQVTRADIKRYYDSQGATQVFAKAPKVAALPPVTAYSPELLWEADLMDFAKLKTKNKGFAYALVVIDDFTKKVWTVSLKTKTIRDVIAGFRQVFKSAGAKPLRLMTDEEAAITSKTFQDFANKEGVRWNNKNQHAAIVERVVGTFKDNIERFFVSSKTLKWISVLDAFVRAYNKKKHATTGEAPNDVHGGVTTRSRGEQGVSSAIVQDVRMRMKEKRVAILSKLVNSKLKCRSGQTRQSDR</sequence>
<dbReference type="SUPFAM" id="SSF53098">
    <property type="entry name" value="Ribonuclease H-like"/>
    <property type="match status" value="1"/>
</dbReference>
<dbReference type="PANTHER" id="PTHR46585:SF1">
    <property type="entry name" value="CHROMO DOMAIN-CONTAINING PROTEIN"/>
    <property type="match status" value="1"/>
</dbReference>
<dbReference type="Gene3D" id="3.30.420.10">
    <property type="entry name" value="Ribonuclease H-like superfamily/Ribonuclease H"/>
    <property type="match status" value="1"/>
</dbReference>
<gene>
    <name evidence="3" type="ORF">WJX72_001189</name>
</gene>
<feature type="domain" description="Integrase catalytic" evidence="2">
    <location>
        <begin position="663"/>
        <end position="821"/>
    </location>
</feature>
<dbReference type="InterPro" id="IPR012337">
    <property type="entry name" value="RNaseH-like_sf"/>
</dbReference>
<dbReference type="Proteomes" id="UP001489004">
    <property type="component" value="Unassembled WGS sequence"/>
</dbReference>
<dbReference type="PROSITE" id="PS50994">
    <property type="entry name" value="INTEGRASE"/>
    <property type="match status" value="1"/>
</dbReference>
<dbReference type="GO" id="GO:0003676">
    <property type="term" value="F:nucleic acid binding"/>
    <property type="evidence" value="ECO:0007669"/>
    <property type="project" value="InterPro"/>
</dbReference>
<evidence type="ECO:0000259" key="2">
    <source>
        <dbReference type="PROSITE" id="PS50994"/>
    </source>
</evidence>
<dbReference type="GO" id="GO:0015074">
    <property type="term" value="P:DNA integration"/>
    <property type="evidence" value="ECO:0007669"/>
    <property type="project" value="InterPro"/>
</dbReference>
<evidence type="ECO:0000256" key="1">
    <source>
        <dbReference type="SAM" id="MobiDB-lite"/>
    </source>
</evidence>
<dbReference type="PANTHER" id="PTHR46585">
    <property type="entry name" value="INTEGRASE CORE DOMAIN CONTAINING PROTEIN"/>
    <property type="match status" value="1"/>
</dbReference>
<proteinExistence type="predicted"/>
<reference evidence="3 4" key="1">
    <citation type="journal article" date="2024" name="Nat. Commun.">
        <title>Phylogenomics reveals the evolutionary origins of lichenization in chlorophyte algae.</title>
        <authorList>
            <person name="Puginier C."/>
            <person name="Libourel C."/>
            <person name="Otte J."/>
            <person name="Skaloud P."/>
            <person name="Haon M."/>
            <person name="Grisel S."/>
            <person name="Petersen M."/>
            <person name="Berrin J.G."/>
            <person name="Delaux P.M."/>
            <person name="Dal Grande F."/>
            <person name="Keller J."/>
        </authorList>
    </citation>
    <scope>NUCLEOTIDE SEQUENCE [LARGE SCALE GENOMIC DNA]</scope>
    <source>
        <strain evidence="3 4">SAG 2043</strain>
    </source>
</reference>
<dbReference type="Pfam" id="PF00665">
    <property type="entry name" value="rve"/>
    <property type="match status" value="1"/>
</dbReference>